<dbReference type="EMBL" id="PFMC01000013">
    <property type="protein sequence ID" value="PIY95319.1"/>
    <property type="molecule type" value="Genomic_DNA"/>
</dbReference>
<dbReference type="Proteomes" id="UP000228689">
    <property type="component" value="Unassembled WGS sequence"/>
</dbReference>
<evidence type="ECO:0000313" key="2">
    <source>
        <dbReference type="EMBL" id="PIY95319.1"/>
    </source>
</evidence>
<evidence type="ECO:0000256" key="1">
    <source>
        <dbReference type="SAM" id="Phobius"/>
    </source>
</evidence>
<gene>
    <name evidence="2" type="ORF">COY67_00490</name>
</gene>
<name>A0A2M7REZ9_9BACT</name>
<keyword evidence="1" id="KW-1133">Transmembrane helix</keyword>
<accession>A0A2M7REZ9</accession>
<feature type="transmembrane region" description="Helical" evidence="1">
    <location>
        <begin position="12"/>
        <end position="32"/>
    </location>
</feature>
<protein>
    <recommendedName>
        <fullName evidence="4">Type 4 fimbrial biogenesis protein PilX N-terminal domain-containing protein</fullName>
    </recommendedName>
</protein>
<reference evidence="3" key="1">
    <citation type="submission" date="2017-09" db="EMBL/GenBank/DDBJ databases">
        <title>Depth-based differentiation of microbial function through sediment-hosted aquifers and enrichment of novel symbionts in the deep terrestrial subsurface.</title>
        <authorList>
            <person name="Probst A.J."/>
            <person name="Ladd B."/>
            <person name="Jarett J.K."/>
            <person name="Geller-Mcgrath D.E."/>
            <person name="Sieber C.M.K."/>
            <person name="Emerson J.B."/>
            <person name="Anantharaman K."/>
            <person name="Thomas B.C."/>
            <person name="Malmstrom R."/>
            <person name="Stieglmeier M."/>
            <person name="Klingl A."/>
            <person name="Woyke T."/>
            <person name="Ryan C.M."/>
            <person name="Banfield J.F."/>
        </authorList>
    </citation>
    <scope>NUCLEOTIDE SEQUENCE [LARGE SCALE GENOMIC DNA]</scope>
</reference>
<organism evidence="2 3">
    <name type="scientific">Candidatus Komeilibacteria bacterium CG_4_10_14_0_8_um_filter_37_78</name>
    <dbReference type="NCBI Taxonomy" id="1974471"/>
    <lineage>
        <taxon>Bacteria</taxon>
        <taxon>Candidatus Komeiliibacteriota</taxon>
    </lineage>
</organism>
<keyword evidence="1" id="KW-0812">Transmembrane</keyword>
<proteinExistence type="predicted"/>
<comment type="caution">
    <text evidence="2">The sequence shown here is derived from an EMBL/GenBank/DDBJ whole genome shotgun (WGS) entry which is preliminary data.</text>
</comment>
<dbReference type="AlphaFoldDB" id="A0A2M7REZ9"/>
<evidence type="ECO:0000313" key="3">
    <source>
        <dbReference type="Proteomes" id="UP000228689"/>
    </source>
</evidence>
<keyword evidence="1" id="KW-0472">Membrane</keyword>
<sequence>MKLQKDQQGLIALISILVISSVVLLITITMSWQSTSELQMSWWTNQSEQAYSLADSCLEEGLNKLRLNWQNYNGNLEIDSNSCIIEIETTVNLATVAVMATVDQINRSIIATIDQNFQFTNWQEN</sequence>
<evidence type="ECO:0008006" key="4">
    <source>
        <dbReference type="Google" id="ProtNLM"/>
    </source>
</evidence>